<evidence type="ECO:0000256" key="2">
    <source>
        <dbReference type="ARBA" id="ARBA00022729"/>
    </source>
</evidence>
<dbReference type="EMBL" id="JACHLK010000021">
    <property type="protein sequence ID" value="MBB6563621.1"/>
    <property type="molecule type" value="Genomic_DNA"/>
</dbReference>
<sequence>MRPSLALLRHSVLAASLLCTGTLALAQGIVLGQIGPFTKLPVPDAVEVNQGIKAYVAQANKAGIKGQKVSLFEADDEYSPEGFLAQFPKALEKKPVALISPIGSAAIKRMLDDKLLDAAPVVVMNAVPGAESLRTPGHAKLFHIRAGDKQQIEKIVTHTRTLGMTRLSALYQDLPIGTSGMAMAQEAAKATQGITLQGVKSATDAAALDAAAQQLAKQDAQGVLVLGAPRFMAEGIAALRKAGVKQSIFVLSYVPAGLIVKLAGVEGARGVGIAQTYPNPNGKTLPLHREFQAAMKEAFPAVQEYTSFHLEGYLSARTVGEALKRSKDANPSAAALASTLTSMGEIDFGGFRVDFSKGNVGSRFVDIGVIGSDGRLRY</sequence>
<dbReference type="Pfam" id="PF13458">
    <property type="entry name" value="Peripla_BP_6"/>
    <property type="match status" value="1"/>
</dbReference>
<protein>
    <submittedName>
        <fullName evidence="5">ABC-type branched-subunit amino acid transport system substrate-binding protein</fullName>
    </submittedName>
</protein>
<comment type="similarity">
    <text evidence="1">Belongs to the leucine-binding protein family.</text>
</comment>
<name>A0A7X0PKQ1_9BURK</name>
<dbReference type="CDD" id="cd06326">
    <property type="entry name" value="PBP1_ABC_ligand_binding-like"/>
    <property type="match status" value="1"/>
</dbReference>
<feature type="domain" description="Leucine-binding protein" evidence="4">
    <location>
        <begin position="48"/>
        <end position="357"/>
    </location>
</feature>
<comment type="caution">
    <text evidence="5">The sequence shown here is derived from an EMBL/GenBank/DDBJ whole genome shotgun (WGS) entry which is preliminary data.</text>
</comment>
<dbReference type="AlphaFoldDB" id="A0A7X0PKQ1"/>
<feature type="signal peptide" evidence="3">
    <location>
        <begin position="1"/>
        <end position="26"/>
    </location>
</feature>
<reference evidence="5 6" key="1">
    <citation type="submission" date="2020-08" db="EMBL/GenBank/DDBJ databases">
        <title>Functional genomics of gut bacteria from endangered species of beetles.</title>
        <authorList>
            <person name="Carlos-Shanley C."/>
        </authorList>
    </citation>
    <scope>NUCLEOTIDE SEQUENCE [LARGE SCALE GENOMIC DNA]</scope>
    <source>
        <strain evidence="5 6">S00198</strain>
    </source>
</reference>
<evidence type="ECO:0000256" key="3">
    <source>
        <dbReference type="SAM" id="SignalP"/>
    </source>
</evidence>
<dbReference type="SUPFAM" id="SSF53822">
    <property type="entry name" value="Periplasmic binding protein-like I"/>
    <property type="match status" value="1"/>
</dbReference>
<dbReference type="PANTHER" id="PTHR47235">
    <property type="entry name" value="BLR6548 PROTEIN"/>
    <property type="match status" value="1"/>
</dbReference>
<dbReference type="RefSeq" id="WP_184864841.1">
    <property type="nucleotide sequence ID" value="NZ_JACHLK010000021.1"/>
</dbReference>
<proteinExistence type="inferred from homology"/>
<keyword evidence="6" id="KW-1185">Reference proteome</keyword>
<feature type="chain" id="PRO_5030509303" evidence="3">
    <location>
        <begin position="27"/>
        <end position="378"/>
    </location>
</feature>
<evidence type="ECO:0000313" key="5">
    <source>
        <dbReference type="EMBL" id="MBB6563621.1"/>
    </source>
</evidence>
<dbReference type="PANTHER" id="PTHR47235:SF1">
    <property type="entry name" value="BLR6548 PROTEIN"/>
    <property type="match status" value="1"/>
</dbReference>
<evidence type="ECO:0000313" key="6">
    <source>
        <dbReference type="Proteomes" id="UP000575083"/>
    </source>
</evidence>
<dbReference type="InterPro" id="IPR028081">
    <property type="entry name" value="Leu-bd"/>
</dbReference>
<evidence type="ECO:0000259" key="4">
    <source>
        <dbReference type="Pfam" id="PF13458"/>
    </source>
</evidence>
<keyword evidence="2 3" id="KW-0732">Signal</keyword>
<dbReference type="Proteomes" id="UP000575083">
    <property type="component" value="Unassembled WGS sequence"/>
</dbReference>
<dbReference type="InterPro" id="IPR028082">
    <property type="entry name" value="Peripla_BP_I"/>
</dbReference>
<gene>
    <name evidence="5" type="ORF">HNP48_006345</name>
</gene>
<accession>A0A7X0PKQ1</accession>
<evidence type="ECO:0000256" key="1">
    <source>
        <dbReference type="ARBA" id="ARBA00010062"/>
    </source>
</evidence>
<dbReference type="Gene3D" id="3.40.50.2300">
    <property type="match status" value="2"/>
</dbReference>
<organism evidence="5 6">
    <name type="scientific">Acidovorax soli</name>
    <dbReference type="NCBI Taxonomy" id="592050"/>
    <lineage>
        <taxon>Bacteria</taxon>
        <taxon>Pseudomonadati</taxon>
        <taxon>Pseudomonadota</taxon>
        <taxon>Betaproteobacteria</taxon>
        <taxon>Burkholderiales</taxon>
        <taxon>Comamonadaceae</taxon>
        <taxon>Acidovorax</taxon>
    </lineage>
</organism>